<sequence length="87" mass="9487">MPSPQTIRRVAITGAVASVTAMGAWYGAGLKTQQDYQEVRARQVVYELPVEERIAGLETKRARLLTQKSDLEAKIAQVEAKRSATGA</sequence>
<dbReference type="EMBL" id="ML995619">
    <property type="protein sequence ID" value="KAF2135238.1"/>
    <property type="molecule type" value="Genomic_DNA"/>
</dbReference>
<name>A0A6A6AVI9_9PEZI</name>
<keyword evidence="3" id="KW-1185">Reference proteome</keyword>
<feature type="coiled-coil region" evidence="1">
    <location>
        <begin position="54"/>
        <end position="81"/>
    </location>
</feature>
<evidence type="ECO:0000313" key="2">
    <source>
        <dbReference type="EMBL" id="KAF2135238.1"/>
    </source>
</evidence>
<organism evidence="2 3">
    <name type="scientific">Aplosporella prunicola CBS 121167</name>
    <dbReference type="NCBI Taxonomy" id="1176127"/>
    <lineage>
        <taxon>Eukaryota</taxon>
        <taxon>Fungi</taxon>
        <taxon>Dikarya</taxon>
        <taxon>Ascomycota</taxon>
        <taxon>Pezizomycotina</taxon>
        <taxon>Dothideomycetes</taxon>
        <taxon>Dothideomycetes incertae sedis</taxon>
        <taxon>Botryosphaeriales</taxon>
        <taxon>Aplosporellaceae</taxon>
        <taxon>Aplosporella</taxon>
    </lineage>
</organism>
<proteinExistence type="predicted"/>
<reference evidence="2" key="1">
    <citation type="journal article" date="2020" name="Stud. Mycol.">
        <title>101 Dothideomycetes genomes: a test case for predicting lifestyles and emergence of pathogens.</title>
        <authorList>
            <person name="Haridas S."/>
            <person name="Albert R."/>
            <person name="Binder M."/>
            <person name="Bloem J."/>
            <person name="Labutti K."/>
            <person name="Salamov A."/>
            <person name="Andreopoulos B."/>
            <person name="Baker S."/>
            <person name="Barry K."/>
            <person name="Bills G."/>
            <person name="Bluhm B."/>
            <person name="Cannon C."/>
            <person name="Castanera R."/>
            <person name="Culley D."/>
            <person name="Daum C."/>
            <person name="Ezra D."/>
            <person name="Gonzalez J."/>
            <person name="Henrissat B."/>
            <person name="Kuo A."/>
            <person name="Liang C."/>
            <person name="Lipzen A."/>
            <person name="Lutzoni F."/>
            <person name="Magnuson J."/>
            <person name="Mondo S."/>
            <person name="Nolan M."/>
            <person name="Ohm R."/>
            <person name="Pangilinan J."/>
            <person name="Park H.-J."/>
            <person name="Ramirez L."/>
            <person name="Alfaro M."/>
            <person name="Sun H."/>
            <person name="Tritt A."/>
            <person name="Yoshinaga Y."/>
            <person name="Zwiers L.-H."/>
            <person name="Turgeon B."/>
            <person name="Goodwin S."/>
            <person name="Spatafora J."/>
            <person name="Crous P."/>
            <person name="Grigoriev I."/>
        </authorList>
    </citation>
    <scope>NUCLEOTIDE SEQUENCE</scope>
    <source>
        <strain evidence="2">CBS 121167</strain>
    </source>
</reference>
<evidence type="ECO:0000256" key="1">
    <source>
        <dbReference type="SAM" id="Coils"/>
    </source>
</evidence>
<protein>
    <submittedName>
        <fullName evidence="2">Uncharacterized protein</fullName>
    </submittedName>
</protein>
<dbReference type="GeneID" id="54295239"/>
<gene>
    <name evidence="2" type="ORF">K452DRAFT_239736</name>
</gene>
<dbReference type="OrthoDB" id="5428081at2759"/>
<accession>A0A6A6AVI9</accession>
<dbReference type="AlphaFoldDB" id="A0A6A6AVI9"/>
<evidence type="ECO:0000313" key="3">
    <source>
        <dbReference type="Proteomes" id="UP000799438"/>
    </source>
</evidence>
<dbReference type="Proteomes" id="UP000799438">
    <property type="component" value="Unassembled WGS sequence"/>
</dbReference>
<keyword evidence="1" id="KW-0175">Coiled coil</keyword>
<dbReference type="RefSeq" id="XP_033390957.1">
    <property type="nucleotide sequence ID" value="XM_033537743.1"/>
</dbReference>